<dbReference type="InterPro" id="IPR006680">
    <property type="entry name" value="Amidohydro-rel"/>
</dbReference>
<keyword evidence="6" id="KW-0665">Pyrimidine biosynthesis</keyword>
<dbReference type="RefSeq" id="WP_188354743.1">
    <property type="nucleotide sequence ID" value="NZ_BMDH01000001.1"/>
</dbReference>
<dbReference type="Pfam" id="PF01979">
    <property type="entry name" value="Amidohydro_1"/>
    <property type="match status" value="1"/>
</dbReference>
<name>A0A8J3EXS6_9BIFI</name>
<dbReference type="InterPro" id="IPR050138">
    <property type="entry name" value="DHOase/Allantoinase_Hydrolase"/>
</dbReference>
<dbReference type="CDD" id="cd01317">
    <property type="entry name" value="DHOase_IIa"/>
    <property type="match status" value="1"/>
</dbReference>
<evidence type="ECO:0000256" key="2">
    <source>
        <dbReference type="ARBA" id="ARBA00002368"/>
    </source>
</evidence>
<evidence type="ECO:0000256" key="1">
    <source>
        <dbReference type="ARBA" id="ARBA00001947"/>
    </source>
</evidence>
<comment type="function">
    <text evidence="2">Catalyzes the reversible cyclization of carbamoyl aspartate to dihydroorotate.</text>
</comment>
<comment type="cofactor">
    <cofactor evidence="1">
        <name>Zn(2+)</name>
        <dbReference type="ChEBI" id="CHEBI:29105"/>
    </cofactor>
</comment>
<dbReference type="SUPFAM" id="SSF51338">
    <property type="entry name" value="Composite domain of metallo-dependent hydrolases"/>
    <property type="match status" value="1"/>
</dbReference>
<dbReference type="GO" id="GO:0006145">
    <property type="term" value="P:purine nucleobase catabolic process"/>
    <property type="evidence" value="ECO:0007669"/>
    <property type="project" value="TreeGrafter"/>
</dbReference>
<evidence type="ECO:0000256" key="5">
    <source>
        <dbReference type="ARBA" id="ARBA00022801"/>
    </source>
</evidence>
<dbReference type="InterPro" id="IPR002195">
    <property type="entry name" value="Dihydroorotase_CS"/>
</dbReference>
<dbReference type="Proteomes" id="UP000619536">
    <property type="component" value="Unassembled WGS sequence"/>
</dbReference>
<keyword evidence="5" id="KW-0378">Hydrolase</keyword>
<dbReference type="Gene3D" id="3.20.20.140">
    <property type="entry name" value="Metal-dependent hydrolases"/>
    <property type="match status" value="1"/>
</dbReference>
<dbReference type="GO" id="GO:0006221">
    <property type="term" value="P:pyrimidine nucleotide biosynthetic process"/>
    <property type="evidence" value="ECO:0007669"/>
    <property type="project" value="UniProtKB-KW"/>
</dbReference>
<dbReference type="GO" id="GO:0004151">
    <property type="term" value="F:dihydroorotase activity"/>
    <property type="evidence" value="ECO:0007669"/>
    <property type="project" value="InterPro"/>
</dbReference>
<comment type="caution">
    <text evidence="8">The sequence shown here is derived from an EMBL/GenBank/DDBJ whole genome shotgun (WGS) entry which is preliminary data.</text>
</comment>
<dbReference type="InterPro" id="IPR032466">
    <property type="entry name" value="Metal_Hydrolase"/>
</dbReference>
<dbReference type="PANTHER" id="PTHR43668:SF2">
    <property type="entry name" value="ALLANTOINASE"/>
    <property type="match status" value="1"/>
</dbReference>
<keyword evidence="4" id="KW-0479">Metal-binding</keyword>
<evidence type="ECO:0000313" key="9">
    <source>
        <dbReference type="Proteomes" id="UP000619536"/>
    </source>
</evidence>
<reference evidence="8" key="1">
    <citation type="journal article" date="2014" name="Int. J. Syst. Evol. Microbiol.">
        <title>Complete genome sequence of Corynebacterium casei LMG S-19264T (=DSM 44701T), isolated from a smear-ripened cheese.</title>
        <authorList>
            <consortium name="US DOE Joint Genome Institute (JGI-PGF)"/>
            <person name="Walter F."/>
            <person name="Albersmeier A."/>
            <person name="Kalinowski J."/>
            <person name="Ruckert C."/>
        </authorList>
    </citation>
    <scope>NUCLEOTIDE SEQUENCE</scope>
    <source>
        <strain evidence="8">CCM 8606</strain>
    </source>
</reference>
<evidence type="ECO:0000256" key="4">
    <source>
        <dbReference type="ARBA" id="ARBA00022723"/>
    </source>
</evidence>
<organism evidence="8 9">
    <name type="scientific">Galliscardovia ingluviei</name>
    <dbReference type="NCBI Taxonomy" id="1769422"/>
    <lineage>
        <taxon>Bacteria</taxon>
        <taxon>Bacillati</taxon>
        <taxon>Actinomycetota</taxon>
        <taxon>Actinomycetes</taxon>
        <taxon>Bifidobacteriales</taxon>
        <taxon>Bifidobacteriaceae</taxon>
        <taxon>Galliscardovia</taxon>
    </lineage>
</organism>
<dbReference type="GO" id="GO:0004038">
    <property type="term" value="F:allantoinase activity"/>
    <property type="evidence" value="ECO:0007669"/>
    <property type="project" value="TreeGrafter"/>
</dbReference>
<dbReference type="GO" id="GO:0046872">
    <property type="term" value="F:metal ion binding"/>
    <property type="evidence" value="ECO:0007669"/>
    <property type="project" value="UniProtKB-KW"/>
</dbReference>
<evidence type="ECO:0000313" key="8">
    <source>
        <dbReference type="EMBL" id="GGI13462.1"/>
    </source>
</evidence>
<comment type="similarity">
    <text evidence="3">Belongs to the metallo-dependent hydrolases superfamily. DHOase family. Class I DHOase subfamily.</text>
</comment>
<dbReference type="AlphaFoldDB" id="A0A8J3EXS6"/>
<protein>
    <submittedName>
        <fullName evidence="8">Dihydroorotase</fullName>
    </submittedName>
</protein>
<sequence>MSEQSTITLRGIRVWDTGEIIDVIIPQLRDGYAQEAQSAPIYEHVEREQSVEIDASGLTLAPGFEDPHVHFRDPGQRDKETMQTGSLAAAFGGYTHVLIMPNTEPAMDGRTVQVGDQQINALEYVRQWESNNYSLPVRYSVCVSASLGRLSKSATPAQYWQQYMPQSRDERQLALRHPVIAISDDGSAITDTVLPDTIAAAQRTGILVVDHCEHHDTGVMNAGQTANKLGVPGIDQRTELKIVERDIAAARDSGVPVHLQHISTALAVEAIRQAKAQGIPITCETAPHYVALCDEDVAQLGTAAKMNPPLRSAQDRTAIRAALADGTIDMIATDHAPHTAQEKAQDLLHAPNGIIGLETAFAVCYQALVDAGWMDEQALIHAMSVAPAQLMGHQATDIAALLNTSAACATRRVLDLRHVEHPKAVDLVVLDTHTPWTIDAHSFHSKARNCPFDGWQVHARAVATIIGSQLASSRISPTQQLMPNSTQA</sequence>
<dbReference type="PROSITE" id="PS00483">
    <property type="entry name" value="DIHYDROOROTASE_2"/>
    <property type="match status" value="1"/>
</dbReference>
<dbReference type="SUPFAM" id="SSF51556">
    <property type="entry name" value="Metallo-dependent hydrolases"/>
    <property type="match status" value="1"/>
</dbReference>
<accession>A0A8J3EXS6</accession>
<evidence type="ECO:0000256" key="6">
    <source>
        <dbReference type="ARBA" id="ARBA00022975"/>
    </source>
</evidence>
<evidence type="ECO:0000259" key="7">
    <source>
        <dbReference type="Pfam" id="PF01979"/>
    </source>
</evidence>
<proteinExistence type="inferred from homology"/>
<dbReference type="Gene3D" id="2.30.40.10">
    <property type="entry name" value="Urease, subunit C, domain 1"/>
    <property type="match status" value="1"/>
</dbReference>
<gene>
    <name evidence="8" type="primary">pyrC</name>
    <name evidence="8" type="ORF">GCM10007377_06080</name>
</gene>
<reference evidence="8" key="2">
    <citation type="submission" date="2020-09" db="EMBL/GenBank/DDBJ databases">
        <authorList>
            <person name="Sun Q."/>
            <person name="Sedlacek I."/>
        </authorList>
    </citation>
    <scope>NUCLEOTIDE SEQUENCE</scope>
    <source>
        <strain evidence="8">CCM 8606</strain>
    </source>
</reference>
<keyword evidence="9" id="KW-1185">Reference proteome</keyword>
<dbReference type="GO" id="GO:0005737">
    <property type="term" value="C:cytoplasm"/>
    <property type="evidence" value="ECO:0007669"/>
    <property type="project" value="TreeGrafter"/>
</dbReference>
<dbReference type="PANTHER" id="PTHR43668">
    <property type="entry name" value="ALLANTOINASE"/>
    <property type="match status" value="1"/>
</dbReference>
<evidence type="ECO:0000256" key="3">
    <source>
        <dbReference type="ARBA" id="ARBA00010286"/>
    </source>
</evidence>
<feature type="domain" description="Amidohydrolase-related" evidence="7">
    <location>
        <begin position="60"/>
        <end position="393"/>
    </location>
</feature>
<dbReference type="InterPro" id="IPR011059">
    <property type="entry name" value="Metal-dep_hydrolase_composite"/>
</dbReference>
<dbReference type="EMBL" id="BMDH01000001">
    <property type="protein sequence ID" value="GGI13462.1"/>
    <property type="molecule type" value="Genomic_DNA"/>
</dbReference>
<dbReference type="InterPro" id="IPR004722">
    <property type="entry name" value="DHOase"/>
</dbReference>
<dbReference type="PROSITE" id="PS00482">
    <property type="entry name" value="DIHYDROOROTASE_1"/>
    <property type="match status" value="1"/>
</dbReference>